<gene>
    <name evidence="2" type="ORF">KP509_18G008500</name>
</gene>
<reference evidence="2" key="1">
    <citation type="submission" date="2021-08" db="EMBL/GenBank/DDBJ databases">
        <title>WGS assembly of Ceratopteris richardii.</title>
        <authorList>
            <person name="Marchant D.B."/>
            <person name="Chen G."/>
            <person name="Jenkins J."/>
            <person name="Shu S."/>
            <person name="Leebens-Mack J."/>
            <person name="Grimwood J."/>
            <person name="Schmutz J."/>
            <person name="Soltis P."/>
            <person name="Soltis D."/>
            <person name="Chen Z.-H."/>
        </authorList>
    </citation>
    <scope>NUCLEOTIDE SEQUENCE</scope>
    <source>
        <strain evidence="2">Whitten #5841</strain>
        <tissue evidence="2">Leaf</tissue>
    </source>
</reference>
<protein>
    <submittedName>
        <fullName evidence="2">Uncharacterized protein</fullName>
    </submittedName>
</protein>
<evidence type="ECO:0000313" key="2">
    <source>
        <dbReference type="EMBL" id="KAH7365092.1"/>
    </source>
</evidence>
<keyword evidence="1" id="KW-1133">Transmembrane helix</keyword>
<accession>A0A8T2SPE3</accession>
<keyword evidence="3" id="KW-1185">Reference proteome</keyword>
<keyword evidence="1" id="KW-0472">Membrane</keyword>
<evidence type="ECO:0000313" key="3">
    <source>
        <dbReference type="Proteomes" id="UP000825935"/>
    </source>
</evidence>
<comment type="caution">
    <text evidence="2">The sequence shown here is derived from an EMBL/GenBank/DDBJ whole genome shotgun (WGS) entry which is preliminary data.</text>
</comment>
<proteinExistence type="predicted"/>
<dbReference type="Proteomes" id="UP000825935">
    <property type="component" value="Chromosome 18"/>
</dbReference>
<dbReference type="OrthoDB" id="760831at2759"/>
<keyword evidence="1" id="KW-0812">Transmembrane</keyword>
<name>A0A8T2SPE3_CERRI</name>
<evidence type="ECO:0000256" key="1">
    <source>
        <dbReference type="SAM" id="Phobius"/>
    </source>
</evidence>
<sequence>MTKTATIANFAYKSTVVFLGGCTAIFGANLLFNVYSGISWHLDHNSVKTSRYWK</sequence>
<dbReference type="EMBL" id="CM035423">
    <property type="protein sequence ID" value="KAH7365092.1"/>
    <property type="molecule type" value="Genomic_DNA"/>
</dbReference>
<feature type="transmembrane region" description="Helical" evidence="1">
    <location>
        <begin position="12"/>
        <end position="32"/>
    </location>
</feature>
<dbReference type="AlphaFoldDB" id="A0A8T2SPE3"/>
<organism evidence="2 3">
    <name type="scientific">Ceratopteris richardii</name>
    <name type="common">Triangle waterfern</name>
    <dbReference type="NCBI Taxonomy" id="49495"/>
    <lineage>
        <taxon>Eukaryota</taxon>
        <taxon>Viridiplantae</taxon>
        <taxon>Streptophyta</taxon>
        <taxon>Embryophyta</taxon>
        <taxon>Tracheophyta</taxon>
        <taxon>Polypodiopsida</taxon>
        <taxon>Polypodiidae</taxon>
        <taxon>Polypodiales</taxon>
        <taxon>Pteridineae</taxon>
        <taxon>Pteridaceae</taxon>
        <taxon>Parkerioideae</taxon>
        <taxon>Ceratopteris</taxon>
    </lineage>
</organism>